<sequence>MSIFAKTVELLEEACTLCTDLWGEIEQASSVLPFNQTDYYRPEFGTDLVRRFYSFKKLVPQNYLKNVKLGVHKLEYQNSVDGRRKFNIDPGILTLERLILATGKNYTHRIYLGEGVFADLTLIFKQGSFRALQWTYPDYASPESIEFWNGVRQSYLNELKERGYL</sequence>
<accession>A0A1B9F531</accession>
<dbReference type="AlphaFoldDB" id="A0A1B9F531"/>
<comment type="caution">
    <text evidence="1">The sequence shown here is derived from an EMBL/GenBank/DDBJ whole genome shotgun (WGS) entry which is preliminary data.</text>
</comment>
<reference evidence="1 2" key="1">
    <citation type="submission" date="2016-06" db="EMBL/GenBank/DDBJ databases">
        <title>Respiratory ammonification of nitrate coupled to the oxidation of elemental sulfur in deep-sea autotrophic thermophilic bacteria.</title>
        <authorList>
            <person name="Slobodkina G.B."/>
            <person name="Mardanov A.V."/>
            <person name="Ravin N.V."/>
            <person name="Frolova A.A."/>
            <person name="Viryasiv M.B."/>
            <person name="Chernyh N.A."/>
            <person name="Bonch-Osmolovskaya E.A."/>
            <person name="Slobodkin A.I."/>
        </authorList>
    </citation>
    <scope>NUCLEOTIDE SEQUENCE [LARGE SCALE GENOMIC DNA]</scope>
    <source>
        <strain evidence="1 2">S69</strain>
    </source>
</reference>
<evidence type="ECO:0000313" key="1">
    <source>
        <dbReference type="EMBL" id="OCC15036.1"/>
    </source>
</evidence>
<dbReference type="Pfam" id="PF14385">
    <property type="entry name" value="DUF4416"/>
    <property type="match status" value="1"/>
</dbReference>
<dbReference type="Proteomes" id="UP000093080">
    <property type="component" value="Unassembled WGS sequence"/>
</dbReference>
<evidence type="ECO:0000313" key="2">
    <source>
        <dbReference type="Proteomes" id="UP000093080"/>
    </source>
</evidence>
<gene>
    <name evidence="1" type="ORF">DBT_1522</name>
</gene>
<proteinExistence type="predicted"/>
<protein>
    <recommendedName>
        <fullName evidence="3">GTP-binding protein</fullName>
    </recommendedName>
</protein>
<evidence type="ECO:0008006" key="3">
    <source>
        <dbReference type="Google" id="ProtNLM"/>
    </source>
</evidence>
<name>A0A1B9F531_9BACT</name>
<organism evidence="1 2">
    <name type="scientific">Dissulfuribacter thermophilus</name>
    <dbReference type="NCBI Taxonomy" id="1156395"/>
    <lineage>
        <taxon>Bacteria</taxon>
        <taxon>Pseudomonadati</taxon>
        <taxon>Thermodesulfobacteriota</taxon>
        <taxon>Dissulfuribacteria</taxon>
        <taxon>Dissulfuribacterales</taxon>
        <taxon>Dissulfuribacteraceae</taxon>
        <taxon>Dissulfuribacter</taxon>
    </lineage>
</organism>
<dbReference type="EMBL" id="MAGO01000007">
    <property type="protein sequence ID" value="OCC15036.1"/>
    <property type="molecule type" value="Genomic_DNA"/>
</dbReference>
<keyword evidence="2" id="KW-1185">Reference proteome</keyword>
<dbReference type="STRING" id="1156395.DBT_1522"/>
<dbReference type="InterPro" id="IPR025529">
    <property type="entry name" value="DUF4416"/>
</dbReference>